<comment type="caution">
    <text evidence="5">The sequence shown here is derived from an EMBL/GenBank/DDBJ whole genome shotgun (WGS) entry which is preliminary data.</text>
</comment>
<protein>
    <submittedName>
        <fullName evidence="5">Uncharacterized protein</fullName>
    </submittedName>
</protein>
<feature type="region of interest" description="Disordered" evidence="3">
    <location>
        <begin position="478"/>
        <end position="533"/>
    </location>
</feature>
<dbReference type="SUPFAM" id="SSF56553">
    <property type="entry name" value="Insert subdomain of RNA polymerase alpha subunit"/>
    <property type="match status" value="1"/>
</dbReference>
<feature type="compositionally biased region" description="Basic and acidic residues" evidence="3">
    <location>
        <begin position="478"/>
        <end position="493"/>
    </location>
</feature>
<evidence type="ECO:0000256" key="4">
    <source>
        <dbReference type="SAM" id="SignalP"/>
    </source>
</evidence>
<keyword evidence="6" id="KW-1185">Reference proteome</keyword>
<feature type="compositionally biased region" description="Low complexity" evidence="3">
    <location>
        <begin position="519"/>
        <end position="533"/>
    </location>
</feature>
<accession>A0ABN9RSS8</accession>
<gene>
    <name evidence="5" type="ORF">PCOR1329_LOCUS23117</name>
</gene>
<dbReference type="SUPFAM" id="SSF53098">
    <property type="entry name" value="Ribonuclease H-like"/>
    <property type="match status" value="1"/>
</dbReference>
<proteinExistence type="predicted"/>
<dbReference type="PANTHER" id="PTHR11800:SF13">
    <property type="entry name" value="DNA-DIRECTED RNA POLYMERASES I AND III SUBUNIT RPAC1"/>
    <property type="match status" value="1"/>
</dbReference>
<dbReference type="InterPro" id="IPR036643">
    <property type="entry name" value="RNApol_insert_sf"/>
</dbReference>
<organism evidence="5 6">
    <name type="scientific">Prorocentrum cordatum</name>
    <dbReference type="NCBI Taxonomy" id="2364126"/>
    <lineage>
        <taxon>Eukaryota</taxon>
        <taxon>Sar</taxon>
        <taxon>Alveolata</taxon>
        <taxon>Dinophyceae</taxon>
        <taxon>Prorocentrales</taxon>
        <taxon>Prorocentraceae</taxon>
        <taxon>Prorocentrum</taxon>
    </lineage>
</organism>
<feature type="chain" id="PRO_5046610188" evidence="4">
    <location>
        <begin position="20"/>
        <end position="681"/>
    </location>
</feature>
<evidence type="ECO:0000313" key="5">
    <source>
        <dbReference type="EMBL" id="CAK0821986.1"/>
    </source>
</evidence>
<dbReference type="InterPro" id="IPR012337">
    <property type="entry name" value="RNaseH-like_sf"/>
</dbReference>
<evidence type="ECO:0000256" key="3">
    <source>
        <dbReference type="SAM" id="MobiDB-lite"/>
    </source>
</evidence>
<dbReference type="Gene3D" id="3.30.420.10">
    <property type="entry name" value="Ribonuclease H-like superfamily/Ribonuclease H"/>
    <property type="match status" value="1"/>
</dbReference>
<dbReference type="InterPro" id="IPR036603">
    <property type="entry name" value="RBP11-like"/>
</dbReference>
<evidence type="ECO:0000313" key="6">
    <source>
        <dbReference type="Proteomes" id="UP001189429"/>
    </source>
</evidence>
<keyword evidence="2" id="KW-0804">Transcription</keyword>
<keyword evidence="1" id="KW-0240">DNA-directed RNA polymerase</keyword>
<dbReference type="InterPro" id="IPR036397">
    <property type="entry name" value="RNaseH_sf"/>
</dbReference>
<name>A0ABN9RSS8_9DINO</name>
<reference evidence="5" key="1">
    <citation type="submission" date="2023-10" db="EMBL/GenBank/DDBJ databases">
        <authorList>
            <person name="Chen Y."/>
            <person name="Shah S."/>
            <person name="Dougan E. K."/>
            <person name="Thang M."/>
            <person name="Chan C."/>
        </authorList>
    </citation>
    <scope>NUCLEOTIDE SEQUENCE [LARGE SCALE GENOMIC DNA]</scope>
</reference>
<sequence>MWPLLALLLALLFQHPSWALFRDCVGVQILFISVVSPWSAVTGPVAGVIAFAWRLGWTCESPRCFYDDFGEPVDFILMSPAMVAAAVRRSVARWRTRRVASTLPTLIAGDPDVHAPAQTEMLTLLVDRPIGLLLKGRGKPCSTVPQWTGRCRSQLLSAATGGQWPQTRIAKLPDTDGFVDRRCQLCGAVLGTLLHRRVCAASLPPEGWPDPPEECDRLVSSLPEARLDLLRTRGLFAIRLPRPVPQEEVAVRWHLGPPDESRTDFCWYTDGSMKYGPQWELRRTGCAIVVVSADGDLVAYGSAVLPPWIRTAAAAELWAVLLVLSIAIVPPSIRTDCRSILSPAIAGTVQATKPTRMLAQVWSRLATVLDGDVSGLAMSGKFTWMPAHGTAAVIGTARRSDGIAVAAVDWRANRLADAVAKAAAGCPPQRVAAQHLLLDAEKLVAHEAAVFGAVTYAANHHERVELGLDGRPRRVLERDAAARRRPKAADRASARALRGPPAAPAAAAAPVAAPPAAPLPARRGPIPRARGGCRAHAAASRAASAARAAADAAATQAVCEARAAALRPSSAPPAAERLAALKARVLARLGQETQDLIDMALGDDQLECLWLRGQEIELLCKCEKGIGKTHTKWSPVCTASYRLVPVIELSRPVVGDDAVHLKEARGILCRESSMAARASLR</sequence>
<evidence type="ECO:0000256" key="2">
    <source>
        <dbReference type="ARBA" id="ARBA00023163"/>
    </source>
</evidence>
<dbReference type="Gene3D" id="3.30.1360.10">
    <property type="entry name" value="RNA polymerase, RBP11-like subunit"/>
    <property type="match status" value="1"/>
</dbReference>
<dbReference type="InterPro" id="IPR050518">
    <property type="entry name" value="Rpo3/RPB3_RNA_Pol_subunit"/>
</dbReference>
<keyword evidence="4" id="KW-0732">Signal</keyword>
<dbReference type="EMBL" id="CAUYUJ010007781">
    <property type="protein sequence ID" value="CAK0821986.1"/>
    <property type="molecule type" value="Genomic_DNA"/>
</dbReference>
<feature type="compositionally biased region" description="Low complexity" evidence="3">
    <location>
        <begin position="494"/>
        <end position="511"/>
    </location>
</feature>
<evidence type="ECO:0000256" key="1">
    <source>
        <dbReference type="ARBA" id="ARBA00022478"/>
    </source>
</evidence>
<feature type="signal peptide" evidence="4">
    <location>
        <begin position="1"/>
        <end position="19"/>
    </location>
</feature>
<dbReference type="Proteomes" id="UP001189429">
    <property type="component" value="Unassembled WGS sequence"/>
</dbReference>
<dbReference type="PANTHER" id="PTHR11800">
    <property type="entry name" value="DNA-DIRECTED RNA POLYMERASE"/>
    <property type="match status" value="1"/>
</dbReference>